<evidence type="ECO:0000256" key="13">
    <source>
        <dbReference type="ARBA" id="ARBA00072929"/>
    </source>
</evidence>
<protein>
    <recommendedName>
        <fullName evidence="13">Venom dipeptidyl peptidase 4</fullName>
    </recommendedName>
</protein>
<evidence type="ECO:0000256" key="12">
    <source>
        <dbReference type="ARBA" id="ARBA00037847"/>
    </source>
</evidence>
<evidence type="ECO:0000256" key="9">
    <source>
        <dbReference type="ARBA" id="ARBA00022989"/>
    </source>
</evidence>
<keyword evidence="6" id="KW-0378">Hydrolase</keyword>
<evidence type="ECO:0000256" key="5">
    <source>
        <dbReference type="ARBA" id="ARBA00022692"/>
    </source>
</evidence>
<keyword evidence="5 15" id="KW-0812">Transmembrane</keyword>
<keyword evidence="11" id="KW-0325">Glycoprotein</keyword>
<evidence type="ECO:0000259" key="16">
    <source>
        <dbReference type="Pfam" id="PF00326"/>
    </source>
</evidence>
<accession>A0A1W7RAN4</accession>
<evidence type="ECO:0000256" key="11">
    <source>
        <dbReference type="ARBA" id="ARBA00023180"/>
    </source>
</evidence>
<feature type="compositionally biased region" description="Polar residues" evidence="14">
    <location>
        <begin position="1"/>
        <end position="11"/>
    </location>
</feature>
<evidence type="ECO:0000313" key="18">
    <source>
        <dbReference type="EMBL" id="JAV48202.1"/>
    </source>
</evidence>
<dbReference type="GO" id="GO:0008239">
    <property type="term" value="F:dipeptidyl-peptidase activity"/>
    <property type="evidence" value="ECO:0007669"/>
    <property type="project" value="TreeGrafter"/>
</dbReference>
<dbReference type="GO" id="GO:0004177">
    <property type="term" value="F:aminopeptidase activity"/>
    <property type="evidence" value="ECO:0007669"/>
    <property type="project" value="UniProtKB-KW"/>
</dbReference>
<dbReference type="EMBL" id="GFAH01000187">
    <property type="protein sequence ID" value="JAV48202.1"/>
    <property type="molecule type" value="Transcribed_RNA"/>
</dbReference>
<evidence type="ECO:0000256" key="1">
    <source>
        <dbReference type="ARBA" id="ARBA00004606"/>
    </source>
</evidence>
<feature type="region of interest" description="Disordered" evidence="14">
    <location>
        <begin position="1"/>
        <end position="24"/>
    </location>
</feature>
<dbReference type="InterPro" id="IPR050278">
    <property type="entry name" value="Serine_Prot_S9B/DPPIV"/>
</dbReference>
<dbReference type="GO" id="GO:0008236">
    <property type="term" value="F:serine-type peptidase activity"/>
    <property type="evidence" value="ECO:0007669"/>
    <property type="project" value="UniProtKB-KW"/>
</dbReference>
<feature type="domain" description="Dipeptidylpeptidase IV N-terminal" evidence="17">
    <location>
        <begin position="151"/>
        <end position="524"/>
    </location>
</feature>
<sequence>MNYSSGATNVSAKGRSGNWKGDSVKKKENQTFGEQLAELVSADPDQRNWRGICIALLVIATVCSLIVTAIFLLTPGIEGPRVKNPRFTLEEVISGQLKARSFNGSWISDKEFIFRDYYGTMVVYNAETLTMKRLMSNVTFRQMSAFDYSVSKDMKYVMLAYDMNKGSRYSYTAKYRIYDISTRNEHFDLNGGNSVQYVSWGPSGSQMVYVQNNNLYYIHSADHHERQQQLINTGVEGVIYNGIPDWLYENEIFLSNKALWWSNDGTKLCFASFNDSLITPLEYTKYGSYKDINNIYPTNVEIRYPKASQTIPTPSLRVVELNKFNSISKPILPPKEYRDIEYYITAVKWIDSSRLSIIWLKRMQNSSIVTVCRHKSNIWNCEKHAQIDSYGEGWLEMNQSPLFTDDRKRYFLRVPVADADAGSFRHVTSFNIETGRRDYLTHGKYDVTKIVAYNGEENTVYFIKTLPDKPGERHLASVTDTTANISRIEKCLSCDLYDECLYNEAIFSPGAKYYILECLGPGVPKVEVRSVSDNNLVEVLDRNDYLRSVLDKRALPQVRTFQVSLKNDYKANVRMFLPPGLRDDEITKYPMLVNADGSPGSQTVSEKFKLHWGTYLASKKNYIYVWVDGRGSGFQGDKRLYEVYRQLGSMEVEDYITVTKYLKEHLPFISTENTAIWGWGYGGYTSALALAEQDTPFQCAISVAPITSWTYHDAVYTERYMQMPESPGNYIGYEKSDITRKGENFKGKKFLLVHGTADEMVHLQHSMMLMKALTDAGVIYRAQIYPDENHDLANVKFHFYLTMEDFLEQCFRTEEIIAVSEKSAR</sequence>
<keyword evidence="7" id="KW-0720">Serine protease</keyword>
<evidence type="ECO:0000256" key="7">
    <source>
        <dbReference type="ARBA" id="ARBA00022825"/>
    </source>
</evidence>
<name>A0A1W7RAN4_9SCOR</name>
<dbReference type="SUPFAM" id="SSF53474">
    <property type="entry name" value="alpha/beta-Hydrolases"/>
    <property type="match status" value="1"/>
</dbReference>
<evidence type="ECO:0000256" key="4">
    <source>
        <dbReference type="ARBA" id="ARBA00022670"/>
    </source>
</evidence>
<keyword evidence="8" id="KW-0735">Signal-anchor</keyword>
<organism evidence="18">
    <name type="scientific">Hadrurus spadix</name>
    <dbReference type="NCBI Taxonomy" id="141984"/>
    <lineage>
        <taxon>Eukaryota</taxon>
        <taxon>Metazoa</taxon>
        <taxon>Ecdysozoa</taxon>
        <taxon>Arthropoda</taxon>
        <taxon>Chelicerata</taxon>
        <taxon>Arachnida</taxon>
        <taxon>Scorpiones</taxon>
        <taxon>Iurida</taxon>
        <taxon>Iuroidea</taxon>
        <taxon>Hadrurus</taxon>
    </lineage>
</organism>
<dbReference type="PANTHER" id="PTHR11731">
    <property type="entry name" value="PROTEASE FAMILY S9B,C DIPEPTIDYL-PEPTIDASE IV-RELATED"/>
    <property type="match status" value="1"/>
</dbReference>
<dbReference type="InterPro" id="IPR029058">
    <property type="entry name" value="AB_hydrolase_fold"/>
</dbReference>
<feature type="domain" description="Peptidase S9 prolyl oligopeptidase catalytic" evidence="16">
    <location>
        <begin position="610"/>
        <end position="812"/>
    </location>
</feature>
<feature type="transmembrane region" description="Helical" evidence="15">
    <location>
        <begin position="52"/>
        <end position="73"/>
    </location>
</feature>
<evidence type="ECO:0000256" key="3">
    <source>
        <dbReference type="ARBA" id="ARBA00022438"/>
    </source>
</evidence>
<dbReference type="InterPro" id="IPR001375">
    <property type="entry name" value="Peptidase_S9_cat"/>
</dbReference>
<reference evidence="18" key="1">
    <citation type="submission" date="2016-11" db="EMBL/GenBank/DDBJ databases">
        <title>Venom-gland transcriptomics and venom proteomics of the black-back scorpion (Hadrurus spadix) reveal detectability challenges and an unexplored realm of animal toxin diversity.</title>
        <authorList>
            <person name="Rokyta D.R."/>
            <person name="Ward M.J."/>
        </authorList>
    </citation>
    <scope>NUCLEOTIDE SEQUENCE</scope>
    <source>
        <tissue evidence="18">Venom gland</tissue>
    </source>
</reference>
<evidence type="ECO:0000256" key="2">
    <source>
        <dbReference type="ARBA" id="ARBA00010036"/>
    </source>
</evidence>
<keyword evidence="4" id="KW-0645">Protease</keyword>
<dbReference type="GO" id="GO:0012505">
    <property type="term" value="C:endomembrane system"/>
    <property type="evidence" value="ECO:0007669"/>
    <property type="project" value="UniProtKB-SubCell"/>
</dbReference>
<dbReference type="Gene3D" id="2.140.10.30">
    <property type="entry name" value="Dipeptidylpeptidase IV, N-terminal domain"/>
    <property type="match status" value="1"/>
</dbReference>
<evidence type="ECO:0000259" key="17">
    <source>
        <dbReference type="Pfam" id="PF00930"/>
    </source>
</evidence>
<evidence type="ECO:0000256" key="14">
    <source>
        <dbReference type="SAM" id="MobiDB-lite"/>
    </source>
</evidence>
<keyword evidence="10 15" id="KW-0472">Membrane</keyword>
<dbReference type="InterPro" id="IPR002469">
    <property type="entry name" value="Peptidase_S9B_N"/>
</dbReference>
<evidence type="ECO:0000256" key="10">
    <source>
        <dbReference type="ARBA" id="ARBA00023136"/>
    </source>
</evidence>
<dbReference type="GO" id="GO:0005886">
    <property type="term" value="C:plasma membrane"/>
    <property type="evidence" value="ECO:0007669"/>
    <property type="project" value="TreeGrafter"/>
</dbReference>
<dbReference type="GO" id="GO:0006508">
    <property type="term" value="P:proteolysis"/>
    <property type="evidence" value="ECO:0007669"/>
    <property type="project" value="UniProtKB-KW"/>
</dbReference>
<dbReference type="Pfam" id="PF00326">
    <property type="entry name" value="Peptidase_S9"/>
    <property type="match status" value="1"/>
</dbReference>
<dbReference type="Pfam" id="PF00930">
    <property type="entry name" value="DPPIV_N"/>
    <property type="match status" value="1"/>
</dbReference>
<dbReference type="FunFam" id="3.40.50.1820:FF:000003">
    <property type="entry name" value="Dipeptidyl peptidase 4"/>
    <property type="match status" value="1"/>
</dbReference>
<keyword evidence="3" id="KW-0031">Aminopeptidase</keyword>
<dbReference type="AlphaFoldDB" id="A0A1W7RAN4"/>
<dbReference type="SUPFAM" id="SSF82171">
    <property type="entry name" value="DPP6 N-terminal domain-like"/>
    <property type="match status" value="1"/>
</dbReference>
<proteinExistence type="inferred from homology"/>
<comment type="subcellular location">
    <subcellularLocation>
        <location evidence="12">Endomembrane system</location>
        <topology evidence="12">Single-pass membrane protein</topology>
    </subcellularLocation>
    <subcellularLocation>
        <location evidence="1">Membrane</location>
        <topology evidence="1">Single-pass type II membrane protein</topology>
    </subcellularLocation>
</comment>
<comment type="similarity">
    <text evidence="2">Belongs to the peptidase S9B family. DPPIV subfamily.</text>
</comment>
<keyword evidence="9 15" id="KW-1133">Transmembrane helix</keyword>
<dbReference type="PANTHER" id="PTHR11731:SF200">
    <property type="entry name" value="DIPEPTIDYL PEPTIDASE 10, ISOFORM B"/>
    <property type="match status" value="1"/>
</dbReference>
<evidence type="ECO:0000256" key="15">
    <source>
        <dbReference type="SAM" id="Phobius"/>
    </source>
</evidence>
<dbReference type="Gene3D" id="3.40.50.1820">
    <property type="entry name" value="alpha/beta hydrolase"/>
    <property type="match status" value="1"/>
</dbReference>
<evidence type="ECO:0000256" key="8">
    <source>
        <dbReference type="ARBA" id="ARBA00022968"/>
    </source>
</evidence>
<evidence type="ECO:0000256" key="6">
    <source>
        <dbReference type="ARBA" id="ARBA00022801"/>
    </source>
</evidence>